<protein>
    <submittedName>
        <fullName evidence="1">Uncharacterized protein</fullName>
    </submittedName>
</protein>
<proteinExistence type="predicted"/>
<gene>
    <name evidence="1" type="ORF">SAMN04489760_10799</name>
</gene>
<sequence>MSTLAERLASAMKASGYEVEASDARLVPMISKLEFLANNGDFGRLLSDLFACNDKSNLHASLFEAVFCWHFERQQRHLLYEVAQQRAGRTTVDFLYTPTQEMHIYYELRLLQQQEAITQLFSEQLRTSDYFGTILDGSDEQHEVVRLQQVLLAKVQDRRGEPVKFFRAEPPNYNVLVVDVSQSILGMIDKYDCILACYGDESVPPHCRRDVFGLFQISAPDGRPRFQDVMNRFERLRKTIHGIMFMGRSPESNGIDFELQCYFVPNRLILSEKPHEVILAVAADVFSPWDE</sequence>
<organism evidence="1 2">
    <name type="scientific">Syntrophus gentianae</name>
    <dbReference type="NCBI Taxonomy" id="43775"/>
    <lineage>
        <taxon>Bacteria</taxon>
        <taxon>Pseudomonadati</taxon>
        <taxon>Thermodesulfobacteriota</taxon>
        <taxon>Syntrophia</taxon>
        <taxon>Syntrophales</taxon>
        <taxon>Syntrophaceae</taxon>
        <taxon>Syntrophus</taxon>
    </lineage>
</organism>
<accession>A0A1H7WQN7</accession>
<dbReference type="AlphaFoldDB" id="A0A1H7WQN7"/>
<name>A0A1H7WQN7_9BACT</name>
<dbReference type="STRING" id="43775.SAMN04489760_10799"/>
<dbReference type="Proteomes" id="UP000198744">
    <property type="component" value="Unassembled WGS sequence"/>
</dbReference>
<evidence type="ECO:0000313" key="2">
    <source>
        <dbReference type="Proteomes" id="UP000198744"/>
    </source>
</evidence>
<keyword evidence="2" id="KW-1185">Reference proteome</keyword>
<evidence type="ECO:0000313" key="1">
    <source>
        <dbReference type="EMBL" id="SEM23555.1"/>
    </source>
</evidence>
<dbReference type="EMBL" id="FOBS01000007">
    <property type="protein sequence ID" value="SEM23555.1"/>
    <property type="molecule type" value="Genomic_DNA"/>
</dbReference>
<reference evidence="1 2" key="1">
    <citation type="submission" date="2016-10" db="EMBL/GenBank/DDBJ databases">
        <authorList>
            <person name="de Groot N.N."/>
        </authorList>
    </citation>
    <scope>NUCLEOTIDE SEQUENCE [LARGE SCALE GENOMIC DNA]</scope>
    <source>
        <strain evidence="1 2">DSM 8423</strain>
    </source>
</reference>
<dbReference type="RefSeq" id="WP_139198239.1">
    <property type="nucleotide sequence ID" value="NZ_FOBS01000007.1"/>
</dbReference>